<reference evidence="5" key="1">
    <citation type="submission" date="2020-08" db="EMBL/GenBank/DDBJ databases">
        <title>Chromosome-level assembly of Southern catfish (Silurus meridionalis) provides insights into visual adaptation to the nocturnal and benthic lifestyles.</title>
        <authorList>
            <person name="Zhang Y."/>
            <person name="Wang D."/>
            <person name="Peng Z."/>
        </authorList>
    </citation>
    <scope>NUCLEOTIDE SEQUENCE</scope>
    <source>
        <strain evidence="5">SWU-2019-XX</strain>
        <tissue evidence="5">Muscle</tissue>
    </source>
</reference>
<protein>
    <recommendedName>
        <fullName evidence="4">C-type lectin domain-containing protein</fullName>
    </recommendedName>
</protein>
<dbReference type="PROSITE" id="PS50041">
    <property type="entry name" value="C_TYPE_LECTIN_2"/>
    <property type="match status" value="1"/>
</dbReference>
<evidence type="ECO:0000259" key="4">
    <source>
        <dbReference type="PROSITE" id="PS50041"/>
    </source>
</evidence>
<organism evidence="5 6">
    <name type="scientific">Silurus meridionalis</name>
    <name type="common">Southern catfish</name>
    <name type="synonym">Silurus soldatovi meridionalis</name>
    <dbReference type="NCBI Taxonomy" id="175797"/>
    <lineage>
        <taxon>Eukaryota</taxon>
        <taxon>Metazoa</taxon>
        <taxon>Chordata</taxon>
        <taxon>Craniata</taxon>
        <taxon>Vertebrata</taxon>
        <taxon>Euteleostomi</taxon>
        <taxon>Actinopterygii</taxon>
        <taxon>Neopterygii</taxon>
        <taxon>Teleostei</taxon>
        <taxon>Ostariophysi</taxon>
        <taxon>Siluriformes</taxon>
        <taxon>Siluridae</taxon>
        <taxon>Silurus</taxon>
    </lineage>
</organism>
<evidence type="ECO:0000256" key="3">
    <source>
        <dbReference type="SAM" id="Phobius"/>
    </source>
</evidence>
<dbReference type="GO" id="GO:0030246">
    <property type="term" value="F:carbohydrate binding"/>
    <property type="evidence" value="ECO:0007669"/>
    <property type="project" value="UniProtKB-KW"/>
</dbReference>
<dbReference type="SMART" id="SM00034">
    <property type="entry name" value="CLECT"/>
    <property type="match status" value="1"/>
</dbReference>
<dbReference type="Gene3D" id="3.10.100.10">
    <property type="entry name" value="Mannose-Binding Protein A, subunit A"/>
    <property type="match status" value="1"/>
</dbReference>
<proteinExistence type="predicted"/>
<dbReference type="InterPro" id="IPR051379">
    <property type="entry name" value="C-type_Lectin_Receptor_IMM"/>
</dbReference>
<comment type="caution">
    <text evidence="5">The sequence shown here is derived from an EMBL/GenBank/DDBJ whole genome shotgun (WGS) entry which is preliminary data.</text>
</comment>
<keyword evidence="2" id="KW-1015">Disulfide bond</keyword>
<dbReference type="InterPro" id="IPR016186">
    <property type="entry name" value="C-type_lectin-like/link_sf"/>
</dbReference>
<dbReference type="SUPFAM" id="SSF56436">
    <property type="entry name" value="C-type lectin-like"/>
    <property type="match status" value="1"/>
</dbReference>
<dbReference type="PANTHER" id="PTHR46746">
    <property type="entry name" value="KILLER CELL LECTIN-LIKE RECEPTOR SUBFAMILY F MEMBER 2"/>
    <property type="match status" value="1"/>
</dbReference>
<keyword evidence="3" id="KW-0472">Membrane</keyword>
<dbReference type="Pfam" id="PF00059">
    <property type="entry name" value="Lectin_C"/>
    <property type="match status" value="1"/>
</dbReference>
<evidence type="ECO:0000256" key="2">
    <source>
        <dbReference type="ARBA" id="ARBA00023157"/>
    </source>
</evidence>
<dbReference type="OrthoDB" id="10059571at2759"/>
<keyword evidence="3" id="KW-0812">Transmembrane</keyword>
<accession>A0A8T0BS90</accession>
<sequence length="231" mass="27082">MDGNVEMKELTLSEVHEIENEEKDEIEDVYRRVRMYKRISALFTILSIVLLAVVFALAMKLTEVQSIQKCPESFAVKQLDDLNCSRQLCQAMYPSVQAAQHHVYRCAQCEPGWIKFQNSCYFKSKERLNWQESREACQKQDGDLAVIYSEDVQKFLSENEGLLYWIGLRYVDKKTWKWSDDKELTKSYWATGQPNLDSQGYCTLLRGRAAHMSNWYTNYCEAISQYICQKN</sequence>
<dbReference type="InterPro" id="IPR016187">
    <property type="entry name" value="CTDL_fold"/>
</dbReference>
<evidence type="ECO:0000313" key="6">
    <source>
        <dbReference type="Proteomes" id="UP000606274"/>
    </source>
</evidence>
<keyword evidence="3" id="KW-1133">Transmembrane helix</keyword>
<name>A0A8T0BS90_SILME</name>
<evidence type="ECO:0000313" key="5">
    <source>
        <dbReference type="EMBL" id="KAF7708296.1"/>
    </source>
</evidence>
<dbReference type="InterPro" id="IPR001304">
    <property type="entry name" value="C-type_lectin-like"/>
</dbReference>
<dbReference type="AlphaFoldDB" id="A0A8T0BS90"/>
<evidence type="ECO:0000256" key="1">
    <source>
        <dbReference type="ARBA" id="ARBA00022734"/>
    </source>
</evidence>
<dbReference type="Proteomes" id="UP000606274">
    <property type="component" value="Unassembled WGS sequence"/>
</dbReference>
<dbReference type="EMBL" id="JABFDY010000004">
    <property type="protein sequence ID" value="KAF7708296.1"/>
    <property type="molecule type" value="Genomic_DNA"/>
</dbReference>
<dbReference type="PANTHER" id="PTHR46746:SF9">
    <property type="entry name" value="CD209 ANTIGEN-LIKE PROTEIN C-LIKE"/>
    <property type="match status" value="1"/>
</dbReference>
<keyword evidence="1" id="KW-0430">Lectin</keyword>
<keyword evidence="6" id="KW-1185">Reference proteome</keyword>
<gene>
    <name evidence="5" type="ORF">HF521_017353</name>
</gene>
<feature type="domain" description="C-type lectin" evidence="4">
    <location>
        <begin position="116"/>
        <end position="229"/>
    </location>
</feature>
<feature type="transmembrane region" description="Helical" evidence="3">
    <location>
        <begin position="39"/>
        <end position="59"/>
    </location>
</feature>